<accession>A0A0N7KCG2</accession>
<dbReference type="InParanoid" id="A0A0N7KCG2"/>
<organism evidence="1 2">
    <name type="scientific">Oryza sativa subsp. japonica</name>
    <name type="common">Rice</name>
    <dbReference type="NCBI Taxonomy" id="39947"/>
    <lineage>
        <taxon>Eukaryota</taxon>
        <taxon>Viridiplantae</taxon>
        <taxon>Streptophyta</taxon>
        <taxon>Embryophyta</taxon>
        <taxon>Tracheophyta</taxon>
        <taxon>Spermatophyta</taxon>
        <taxon>Magnoliopsida</taxon>
        <taxon>Liliopsida</taxon>
        <taxon>Poales</taxon>
        <taxon>Poaceae</taxon>
        <taxon>BOP clade</taxon>
        <taxon>Oryzoideae</taxon>
        <taxon>Oryzeae</taxon>
        <taxon>Oryzinae</taxon>
        <taxon>Oryza</taxon>
        <taxon>Oryza sativa</taxon>
    </lineage>
</organism>
<evidence type="ECO:0000313" key="1">
    <source>
        <dbReference type="EMBL" id="BAS70729.1"/>
    </source>
</evidence>
<dbReference type="PaxDb" id="39947-A0A0N7KCG2"/>
<name>A0A0N7KCG2_ORYSJ</name>
<dbReference type="Gramene" id="Os01t0180850-00">
    <property type="protein sequence ID" value="Os01t0180850-00"/>
    <property type="gene ID" value="Os01g0180850"/>
</dbReference>
<proteinExistence type="predicted"/>
<protein>
    <submittedName>
        <fullName evidence="1">Os01g0180850 protein</fullName>
    </submittedName>
</protein>
<dbReference type="Proteomes" id="UP000059680">
    <property type="component" value="Chromosome 1"/>
</dbReference>
<reference evidence="2" key="1">
    <citation type="journal article" date="2005" name="Nature">
        <title>The map-based sequence of the rice genome.</title>
        <authorList>
            <consortium name="International rice genome sequencing project (IRGSP)"/>
            <person name="Matsumoto T."/>
            <person name="Wu J."/>
            <person name="Kanamori H."/>
            <person name="Katayose Y."/>
            <person name="Fujisawa M."/>
            <person name="Namiki N."/>
            <person name="Mizuno H."/>
            <person name="Yamamoto K."/>
            <person name="Antonio B.A."/>
            <person name="Baba T."/>
            <person name="Sakata K."/>
            <person name="Nagamura Y."/>
            <person name="Aoki H."/>
            <person name="Arikawa K."/>
            <person name="Arita K."/>
            <person name="Bito T."/>
            <person name="Chiden Y."/>
            <person name="Fujitsuka N."/>
            <person name="Fukunaka R."/>
            <person name="Hamada M."/>
            <person name="Harada C."/>
            <person name="Hayashi A."/>
            <person name="Hijishita S."/>
            <person name="Honda M."/>
            <person name="Hosokawa S."/>
            <person name="Ichikawa Y."/>
            <person name="Idonuma A."/>
            <person name="Iijima M."/>
            <person name="Ikeda M."/>
            <person name="Ikeno M."/>
            <person name="Ito K."/>
            <person name="Ito S."/>
            <person name="Ito T."/>
            <person name="Ito Y."/>
            <person name="Ito Y."/>
            <person name="Iwabuchi A."/>
            <person name="Kamiya K."/>
            <person name="Karasawa W."/>
            <person name="Kurita K."/>
            <person name="Katagiri S."/>
            <person name="Kikuta A."/>
            <person name="Kobayashi H."/>
            <person name="Kobayashi N."/>
            <person name="Machita K."/>
            <person name="Maehara T."/>
            <person name="Masukawa M."/>
            <person name="Mizubayashi T."/>
            <person name="Mukai Y."/>
            <person name="Nagasaki H."/>
            <person name="Nagata Y."/>
            <person name="Naito S."/>
            <person name="Nakashima M."/>
            <person name="Nakama Y."/>
            <person name="Nakamichi Y."/>
            <person name="Nakamura M."/>
            <person name="Meguro A."/>
            <person name="Negishi M."/>
            <person name="Ohta I."/>
            <person name="Ohta T."/>
            <person name="Okamoto M."/>
            <person name="Ono N."/>
            <person name="Saji S."/>
            <person name="Sakaguchi M."/>
            <person name="Sakai K."/>
            <person name="Shibata M."/>
            <person name="Shimokawa T."/>
            <person name="Song J."/>
            <person name="Takazaki Y."/>
            <person name="Terasawa K."/>
            <person name="Tsugane M."/>
            <person name="Tsuji K."/>
            <person name="Ueda S."/>
            <person name="Waki K."/>
            <person name="Yamagata H."/>
            <person name="Yamamoto M."/>
            <person name="Yamamoto S."/>
            <person name="Yamane H."/>
            <person name="Yoshiki S."/>
            <person name="Yoshihara R."/>
            <person name="Yukawa K."/>
            <person name="Zhong H."/>
            <person name="Yano M."/>
            <person name="Yuan Q."/>
            <person name="Ouyang S."/>
            <person name="Liu J."/>
            <person name="Jones K.M."/>
            <person name="Gansberger K."/>
            <person name="Moffat K."/>
            <person name="Hill J."/>
            <person name="Bera J."/>
            <person name="Fadrosh D."/>
            <person name="Jin S."/>
            <person name="Johri S."/>
            <person name="Kim M."/>
            <person name="Overton L."/>
            <person name="Reardon M."/>
            <person name="Tsitrin T."/>
            <person name="Vuong H."/>
            <person name="Weaver B."/>
            <person name="Ciecko A."/>
            <person name="Tallon L."/>
            <person name="Jackson J."/>
            <person name="Pai G."/>
            <person name="Aken S.V."/>
            <person name="Utterback T."/>
            <person name="Reidmuller S."/>
            <person name="Feldblyum T."/>
            <person name="Hsiao J."/>
            <person name="Zismann V."/>
            <person name="Iobst S."/>
            <person name="de Vazeille A.R."/>
            <person name="Buell C.R."/>
            <person name="Ying K."/>
            <person name="Li Y."/>
            <person name="Lu T."/>
            <person name="Huang Y."/>
            <person name="Zhao Q."/>
            <person name="Feng Q."/>
            <person name="Zhang L."/>
            <person name="Zhu J."/>
            <person name="Weng Q."/>
            <person name="Mu J."/>
            <person name="Lu Y."/>
            <person name="Fan D."/>
            <person name="Liu Y."/>
            <person name="Guan J."/>
            <person name="Zhang Y."/>
            <person name="Yu S."/>
            <person name="Liu X."/>
            <person name="Zhang Y."/>
            <person name="Hong G."/>
            <person name="Han B."/>
            <person name="Choisne N."/>
            <person name="Demange N."/>
            <person name="Orjeda G."/>
            <person name="Samain S."/>
            <person name="Cattolico L."/>
            <person name="Pelletier E."/>
            <person name="Couloux A."/>
            <person name="Segurens B."/>
            <person name="Wincker P."/>
            <person name="D'Hont A."/>
            <person name="Scarpelli C."/>
            <person name="Weissenbach J."/>
            <person name="Salanoubat M."/>
            <person name="Quetier F."/>
            <person name="Yu Y."/>
            <person name="Kim H.R."/>
            <person name="Rambo T."/>
            <person name="Currie J."/>
            <person name="Collura K."/>
            <person name="Luo M."/>
            <person name="Yang T."/>
            <person name="Ammiraju J.S.S."/>
            <person name="Engler F."/>
            <person name="Soderlund C."/>
            <person name="Wing R.A."/>
            <person name="Palmer L.E."/>
            <person name="de la Bastide M."/>
            <person name="Spiegel L."/>
            <person name="Nascimento L."/>
            <person name="Zutavern T."/>
            <person name="O'Shaughnessy A."/>
            <person name="Dike S."/>
            <person name="Dedhia N."/>
            <person name="Preston R."/>
            <person name="Balija V."/>
            <person name="McCombie W.R."/>
            <person name="Chow T."/>
            <person name="Chen H."/>
            <person name="Chung M."/>
            <person name="Chen C."/>
            <person name="Shaw J."/>
            <person name="Wu H."/>
            <person name="Hsiao K."/>
            <person name="Chao Y."/>
            <person name="Chu M."/>
            <person name="Cheng C."/>
            <person name="Hour A."/>
            <person name="Lee P."/>
            <person name="Lin S."/>
            <person name="Lin Y."/>
            <person name="Liou J."/>
            <person name="Liu S."/>
            <person name="Hsing Y."/>
            <person name="Raghuvanshi S."/>
            <person name="Mohanty A."/>
            <person name="Bharti A.K."/>
            <person name="Gaur A."/>
            <person name="Gupta V."/>
            <person name="Kumar D."/>
            <person name="Ravi V."/>
            <person name="Vij S."/>
            <person name="Kapur A."/>
            <person name="Khurana P."/>
            <person name="Khurana P."/>
            <person name="Khurana J.P."/>
            <person name="Tyagi A.K."/>
            <person name="Gaikwad K."/>
            <person name="Singh A."/>
            <person name="Dalal V."/>
            <person name="Srivastava S."/>
            <person name="Dixit A."/>
            <person name="Pal A.K."/>
            <person name="Ghazi I.A."/>
            <person name="Yadav M."/>
            <person name="Pandit A."/>
            <person name="Bhargava A."/>
            <person name="Sureshbabu K."/>
            <person name="Batra K."/>
            <person name="Sharma T.R."/>
            <person name="Mohapatra T."/>
            <person name="Singh N.K."/>
            <person name="Messing J."/>
            <person name="Nelson A.B."/>
            <person name="Fuks G."/>
            <person name="Kavchok S."/>
            <person name="Keizer G."/>
            <person name="Linton E."/>
            <person name="Llaca V."/>
            <person name="Song R."/>
            <person name="Tanyolac B."/>
            <person name="Young S."/>
            <person name="Ho-Il K."/>
            <person name="Hahn J.H."/>
            <person name="Sangsakoo G."/>
            <person name="Vanavichit A."/>
            <person name="de Mattos Luiz.A.T."/>
            <person name="Zimmer P.D."/>
            <person name="Malone G."/>
            <person name="Dellagostin O."/>
            <person name="de Oliveira A.C."/>
            <person name="Bevan M."/>
            <person name="Bancroft I."/>
            <person name="Minx P."/>
            <person name="Cordum H."/>
            <person name="Wilson R."/>
            <person name="Cheng Z."/>
            <person name="Jin W."/>
            <person name="Jiang J."/>
            <person name="Leong S.A."/>
            <person name="Iwama H."/>
            <person name="Gojobori T."/>
            <person name="Itoh T."/>
            <person name="Niimura Y."/>
            <person name="Fujii Y."/>
            <person name="Habara T."/>
            <person name="Sakai H."/>
            <person name="Sato Y."/>
            <person name="Wilson G."/>
            <person name="Kumar K."/>
            <person name="McCouch S."/>
            <person name="Juretic N."/>
            <person name="Hoen D."/>
            <person name="Wright S."/>
            <person name="Bruskiewich R."/>
            <person name="Bureau T."/>
            <person name="Miyao A."/>
            <person name="Hirochika H."/>
            <person name="Nishikawa T."/>
            <person name="Kadowaki K."/>
            <person name="Sugiura M."/>
            <person name="Burr B."/>
            <person name="Sasaki T."/>
        </authorList>
    </citation>
    <scope>NUCLEOTIDE SEQUENCE [LARGE SCALE GENOMIC DNA]</scope>
    <source>
        <strain evidence="2">cv. Nipponbare</strain>
    </source>
</reference>
<dbReference type="AlphaFoldDB" id="A0A0N7KCG2"/>
<reference evidence="1 2" key="2">
    <citation type="journal article" date="2013" name="Plant Cell Physiol.">
        <title>Rice Annotation Project Database (RAP-DB): an integrative and interactive database for rice genomics.</title>
        <authorList>
            <person name="Sakai H."/>
            <person name="Lee S.S."/>
            <person name="Tanaka T."/>
            <person name="Numa H."/>
            <person name="Kim J."/>
            <person name="Kawahara Y."/>
            <person name="Wakimoto H."/>
            <person name="Yang C.C."/>
            <person name="Iwamoto M."/>
            <person name="Abe T."/>
            <person name="Yamada Y."/>
            <person name="Muto A."/>
            <person name="Inokuchi H."/>
            <person name="Ikemura T."/>
            <person name="Matsumoto T."/>
            <person name="Sasaki T."/>
            <person name="Itoh T."/>
        </authorList>
    </citation>
    <scope>NUCLEOTIDE SEQUENCE [LARGE SCALE GENOMIC DNA]</scope>
    <source>
        <strain evidence="2">cv. Nipponbare</strain>
    </source>
</reference>
<evidence type="ECO:0000313" key="2">
    <source>
        <dbReference type="Proteomes" id="UP000059680"/>
    </source>
</evidence>
<keyword evidence="2" id="KW-1185">Reference proteome</keyword>
<gene>
    <name evidence="1" type="ordered locus">Os01g0180850</name>
    <name evidence="1" type="ORF">OSNPB_010180850</name>
</gene>
<dbReference type="EMBL" id="AP014957">
    <property type="protein sequence ID" value="BAS70729.1"/>
    <property type="molecule type" value="Genomic_DNA"/>
</dbReference>
<feature type="non-terminal residue" evidence="1">
    <location>
        <position position="191"/>
    </location>
</feature>
<reference evidence="1 2" key="3">
    <citation type="journal article" date="2013" name="Rice">
        <title>Improvement of the Oryza sativa Nipponbare reference genome using next generation sequence and optical map data.</title>
        <authorList>
            <person name="Kawahara Y."/>
            <person name="de la Bastide M."/>
            <person name="Hamilton J.P."/>
            <person name="Kanamori H."/>
            <person name="McCombie W.R."/>
            <person name="Ouyang S."/>
            <person name="Schwartz D.C."/>
            <person name="Tanaka T."/>
            <person name="Wu J."/>
            <person name="Zhou S."/>
            <person name="Childs K.L."/>
            <person name="Davidson R.M."/>
            <person name="Lin H."/>
            <person name="Quesada-Ocampo L."/>
            <person name="Vaillancourt B."/>
            <person name="Sakai H."/>
            <person name="Lee S.S."/>
            <person name="Kim J."/>
            <person name="Numa H."/>
            <person name="Itoh T."/>
            <person name="Buell C.R."/>
            <person name="Matsumoto T."/>
        </authorList>
    </citation>
    <scope>NUCLEOTIDE SEQUENCE [LARGE SCALE GENOMIC DNA]</scope>
    <source>
        <strain evidence="2">cv. Nipponbare</strain>
    </source>
</reference>
<sequence length="191" mass="21188">RFVRLHLLAGRFAGAALAGLASRFSSLRLLLWCLGSASRGLGRWRLWGRLWLRSWFRLHHYRDLSTDLSTVSAFFFKSEESRTGLACFGRASCCCIFSLSQTSASEHWLINLLFLLHLNVIKLRIFGQGSISETVDTVSKLVDGRASVHPFLVPCLNGTPHLQTFLSSSSLATYTPLVSSSPSSYNQSSTS</sequence>